<comment type="caution">
    <text evidence="1">The sequence shown here is derived from an EMBL/GenBank/DDBJ whole genome shotgun (WGS) entry which is preliminary data.</text>
</comment>
<sequence length="94" mass="10034">MQPAGVLSEGTFPSNWHGEKKGIEAGIIETFAEITSGRDDDTFLCMGNCCEPRGDVAALLLALPTAQYDHMPSETIKTLCDSLQMGGALSYHDG</sequence>
<organism evidence="1">
    <name type="scientific">mine drainage metagenome</name>
    <dbReference type="NCBI Taxonomy" id="410659"/>
    <lineage>
        <taxon>unclassified sequences</taxon>
        <taxon>metagenomes</taxon>
        <taxon>ecological metagenomes</taxon>
    </lineage>
</organism>
<protein>
    <submittedName>
        <fullName evidence="1">Uncharacterized protein</fullName>
    </submittedName>
</protein>
<proteinExistence type="predicted"/>
<dbReference type="AlphaFoldDB" id="A0A1J5NZN1"/>
<reference evidence="1" key="1">
    <citation type="submission" date="2016-10" db="EMBL/GenBank/DDBJ databases">
        <title>Sequence of Gallionella enrichment culture.</title>
        <authorList>
            <person name="Poehlein A."/>
            <person name="Muehling M."/>
            <person name="Daniel R."/>
        </authorList>
    </citation>
    <scope>NUCLEOTIDE SEQUENCE</scope>
</reference>
<name>A0A1J5NZN1_9ZZZZ</name>
<evidence type="ECO:0000313" key="1">
    <source>
        <dbReference type="EMBL" id="OIQ64737.1"/>
    </source>
</evidence>
<gene>
    <name evidence="1" type="ORF">GALL_537100</name>
</gene>
<dbReference type="EMBL" id="MLJW01007877">
    <property type="protein sequence ID" value="OIQ64737.1"/>
    <property type="molecule type" value="Genomic_DNA"/>
</dbReference>
<accession>A0A1J5NZN1</accession>